<organism evidence="2 3">
    <name type="scientific">Favolaschia claudopus</name>
    <dbReference type="NCBI Taxonomy" id="2862362"/>
    <lineage>
        <taxon>Eukaryota</taxon>
        <taxon>Fungi</taxon>
        <taxon>Dikarya</taxon>
        <taxon>Basidiomycota</taxon>
        <taxon>Agaricomycotina</taxon>
        <taxon>Agaricomycetes</taxon>
        <taxon>Agaricomycetidae</taxon>
        <taxon>Agaricales</taxon>
        <taxon>Marasmiineae</taxon>
        <taxon>Mycenaceae</taxon>
        <taxon>Favolaschia</taxon>
    </lineage>
</organism>
<proteinExistence type="predicted"/>
<name>A0AAW0C407_9AGAR</name>
<feature type="compositionally biased region" description="Polar residues" evidence="1">
    <location>
        <begin position="109"/>
        <end position="119"/>
    </location>
</feature>
<reference evidence="2 3" key="1">
    <citation type="journal article" date="2024" name="J Genomics">
        <title>Draft genome sequencing and assembly of Favolaschia claudopus CIRM-BRFM 2984 isolated from oak limbs.</title>
        <authorList>
            <person name="Navarro D."/>
            <person name="Drula E."/>
            <person name="Chaduli D."/>
            <person name="Cazenave R."/>
            <person name="Ahrendt S."/>
            <person name="Wang J."/>
            <person name="Lipzen A."/>
            <person name="Daum C."/>
            <person name="Barry K."/>
            <person name="Grigoriev I.V."/>
            <person name="Favel A."/>
            <person name="Rosso M.N."/>
            <person name="Martin F."/>
        </authorList>
    </citation>
    <scope>NUCLEOTIDE SEQUENCE [LARGE SCALE GENOMIC DNA]</scope>
    <source>
        <strain evidence="2 3">CIRM-BRFM 2984</strain>
    </source>
</reference>
<feature type="compositionally biased region" description="Pro residues" evidence="1">
    <location>
        <begin position="48"/>
        <end position="64"/>
    </location>
</feature>
<keyword evidence="3" id="KW-1185">Reference proteome</keyword>
<dbReference type="AlphaFoldDB" id="A0AAW0C407"/>
<accession>A0AAW0C407</accession>
<feature type="compositionally biased region" description="Polar residues" evidence="1">
    <location>
        <begin position="89"/>
        <end position="101"/>
    </location>
</feature>
<comment type="caution">
    <text evidence="2">The sequence shown here is derived from an EMBL/GenBank/DDBJ whole genome shotgun (WGS) entry which is preliminary data.</text>
</comment>
<sequence length="386" mass="42249">MAAYDPRMIPANAFYNHQVPTSYSGAIGADGYPQKGYNLHTAAAQPYYPSPPPSYNTPTPPPSYSSPGYNSQLQDHHHSPPHAAYDPSYSPSQFVQPSLHSASYGFPTLPQSAHAQGQPSPLGRRNSVVDNAPRPRPPISDYSSLAGALDGSVGPSRNRSNSIHKHGAASPYKTPSRARCNSTVMADPEPMPMPRPHKGRRGSKQHTGPCLPDGPYDHVRLPQEPYQEPPVPESGYQRDNTRLHPIMFKSRNSATPGVRIADIQGEYCPTLEGATDIVFGNFSYRQANVKILWPGYPPVEKRIRTHELMQRGALLMLVATAVVQCIKSHAGKMLPPKRGLEAWTIGRHGHGGLSSEDVLITGLEHRGGANFQVEIWVPQRKVMANF</sequence>
<gene>
    <name evidence="2" type="ORF">R3P38DRAFT_3393159</name>
</gene>
<feature type="compositionally biased region" description="Basic residues" evidence="1">
    <location>
        <begin position="195"/>
        <end position="204"/>
    </location>
</feature>
<protein>
    <submittedName>
        <fullName evidence="2">Peroxysomal citrate synthase</fullName>
    </submittedName>
</protein>
<dbReference type="EMBL" id="JAWWNJ010000023">
    <property type="protein sequence ID" value="KAK7033251.1"/>
    <property type="molecule type" value="Genomic_DNA"/>
</dbReference>
<evidence type="ECO:0000313" key="2">
    <source>
        <dbReference type="EMBL" id="KAK7033251.1"/>
    </source>
</evidence>
<evidence type="ECO:0000256" key="1">
    <source>
        <dbReference type="SAM" id="MobiDB-lite"/>
    </source>
</evidence>
<feature type="region of interest" description="Disordered" evidence="1">
    <location>
        <begin position="43"/>
        <end position="222"/>
    </location>
</feature>
<evidence type="ECO:0000313" key="3">
    <source>
        <dbReference type="Proteomes" id="UP001362999"/>
    </source>
</evidence>
<dbReference type="Proteomes" id="UP001362999">
    <property type="component" value="Unassembled WGS sequence"/>
</dbReference>